<comment type="caution">
    <text evidence="1">The sequence shown here is derived from an EMBL/GenBank/DDBJ whole genome shotgun (WGS) entry which is preliminary data.</text>
</comment>
<dbReference type="SUPFAM" id="SSF55920">
    <property type="entry name" value="Creatinase/aminopeptidase"/>
    <property type="match status" value="1"/>
</dbReference>
<organism evidence="1 2">
    <name type="scientific">Tanacetum coccineum</name>
    <dbReference type="NCBI Taxonomy" id="301880"/>
    <lineage>
        <taxon>Eukaryota</taxon>
        <taxon>Viridiplantae</taxon>
        <taxon>Streptophyta</taxon>
        <taxon>Embryophyta</taxon>
        <taxon>Tracheophyta</taxon>
        <taxon>Spermatophyta</taxon>
        <taxon>Magnoliopsida</taxon>
        <taxon>eudicotyledons</taxon>
        <taxon>Gunneridae</taxon>
        <taxon>Pentapetalae</taxon>
        <taxon>asterids</taxon>
        <taxon>campanulids</taxon>
        <taxon>Asterales</taxon>
        <taxon>Asteraceae</taxon>
        <taxon>Asteroideae</taxon>
        <taxon>Anthemideae</taxon>
        <taxon>Anthemidinae</taxon>
        <taxon>Tanacetum</taxon>
    </lineage>
</organism>
<evidence type="ECO:0000313" key="2">
    <source>
        <dbReference type="Proteomes" id="UP001151760"/>
    </source>
</evidence>
<accession>A0ABQ5DV78</accession>
<keyword evidence="1" id="KW-0031">Aminopeptidase</keyword>
<name>A0ABQ5DV78_9ASTR</name>
<protein>
    <submittedName>
        <fullName evidence="1">Methionine aminopeptidase 1A</fullName>
    </submittedName>
</protein>
<sequence>MILSPPSSSAESATISCCFRWFQVVPVRGFQEGCNCRYKGAMIDDVPRIFEAVFQCTLEFAKEVLDAGARAVRVGVTTDEIDVVVHEATIAAGMSTSQLLLRNFIEPIHLRLTIIFSRSHAARRSVNEVICHRIPDGRKLEDGDIVNIDTMFHLVSVNLALKLAPYPQNTSNRLDGSNGLEVAQHQLCNA</sequence>
<keyword evidence="1" id="KW-0378">Hydrolase</keyword>
<evidence type="ECO:0000313" key="1">
    <source>
        <dbReference type="EMBL" id="GJT42498.1"/>
    </source>
</evidence>
<dbReference type="EMBL" id="BQNB010015650">
    <property type="protein sequence ID" value="GJT42498.1"/>
    <property type="molecule type" value="Genomic_DNA"/>
</dbReference>
<dbReference type="PANTHER" id="PTHR43330">
    <property type="entry name" value="METHIONINE AMINOPEPTIDASE"/>
    <property type="match status" value="1"/>
</dbReference>
<dbReference type="GO" id="GO:0004177">
    <property type="term" value="F:aminopeptidase activity"/>
    <property type="evidence" value="ECO:0007669"/>
    <property type="project" value="UniProtKB-KW"/>
</dbReference>
<dbReference type="PANTHER" id="PTHR43330:SF7">
    <property type="entry name" value="METHIONINE AMINOPEPTIDASE 1"/>
    <property type="match status" value="1"/>
</dbReference>
<proteinExistence type="predicted"/>
<keyword evidence="1" id="KW-0645">Protease</keyword>
<dbReference type="Proteomes" id="UP001151760">
    <property type="component" value="Unassembled WGS sequence"/>
</dbReference>
<keyword evidence="2" id="KW-1185">Reference proteome</keyword>
<dbReference type="InterPro" id="IPR036005">
    <property type="entry name" value="Creatinase/aminopeptidase-like"/>
</dbReference>
<dbReference type="Gene3D" id="3.90.230.10">
    <property type="entry name" value="Creatinase/methionine aminopeptidase superfamily"/>
    <property type="match status" value="1"/>
</dbReference>
<reference evidence="1" key="1">
    <citation type="journal article" date="2022" name="Int. J. Mol. Sci.">
        <title>Draft Genome of Tanacetum Coccineum: Genomic Comparison of Closely Related Tanacetum-Family Plants.</title>
        <authorList>
            <person name="Yamashiro T."/>
            <person name="Shiraishi A."/>
            <person name="Nakayama K."/>
            <person name="Satake H."/>
        </authorList>
    </citation>
    <scope>NUCLEOTIDE SEQUENCE</scope>
</reference>
<gene>
    <name evidence="1" type="ORF">Tco_0951213</name>
</gene>
<reference evidence="1" key="2">
    <citation type="submission" date="2022-01" db="EMBL/GenBank/DDBJ databases">
        <authorList>
            <person name="Yamashiro T."/>
            <person name="Shiraishi A."/>
            <person name="Satake H."/>
            <person name="Nakayama K."/>
        </authorList>
    </citation>
    <scope>NUCLEOTIDE SEQUENCE</scope>
</reference>